<dbReference type="Gene3D" id="2.60.120.330">
    <property type="entry name" value="B-lactam Antibiotic, Isopenicillin N Synthase, Chain"/>
    <property type="match status" value="1"/>
</dbReference>
<dbReference type="SUPFAM" id="SSF51197">
    <property type="entry name" value="Clavaminate synthase-like"/>
    <property type="match status" value="1"/>
</dbReference>
<organism evidence="3 4">
    <name type="scientific">Chrysophaeum taylorii</name>
    <dbReference type="NCBI Taxonomy" id="2483200"/>
    <lineage>
        <taxon>Eukaryota</taxon>
        <taxon>Sar</taxon>
        <taxon>Stramenopiles</taxon>
        <taxon>Ochrophyta</taxon>
        <taxon>Pelagophyceae</taxon>
        <taxon>Pelagomonadales</taxon>
        <taxon>Pelagomonadaceae</taxon>
        <taxon>Chrysophaeum</taxon>
    </lineage>
</organism>
<dbReference type="PROSITE" id="PS51471">
    <property type="entry name" value="FE2OG_OXY"/>
    <property type="match status" value="1"/>
</dbReference>
<dbReference type="PANTHER" id="PTHR47990">
    <property type="entry name" value="2-OXOGLUTARATE (2OG) AND FE(II)-DEPENDENT OXYGENASE SUPERFAMILY PROTEIN-RELATED"/>
    <property type="match status" value="1"/>
</dbReference>
<protein>
    <recommendedName>
        <fullName evidence="2">Fe2OG dioxygenase domain-containing protein</fullName>
    </recommendedName>
</protein>
<dbReference type="InterPro" id="IPR044861">
    <property type="entry name" value="IPNS-like_FE2OG_OXY"/>
</dbReference>
<evidence type="ECO:0000313" key="4">
    <source>
        <dbReference type="Proteomes" id="UP001230188"/>
    </source>
</evidence>
<reference evidence="3" key="1">
    <citation type="submission" date="2023-01" db="EMBL/GenBank/DDBJ databases">
        <title>Metagenome sequencing of chrysophaentin producing Chrysophaeum taylorii.</title>
        <authorList>
            <person name="Davison J."/>
            <person name="Bewley C."/>
        </authorList>
    </citation>
    <scope>NUCLEOTIDE SEQUENCE</scope>
    <source>
        <strain evidence="3">NIES-1699</strain>
    </source>
</reference>
<dbReference type="Proteomes" id="UP001230188">
    <property type="component" value="Unassembled WGS sequence"/>
</dbReference>
<gene>
    <name evidence="3" type="ORF">CTAYLR_006885</name>
</gene>
<keyword evidence="1" id="KW-0479">Metal-binding</keyword>
<keyword evidence="1" id="KW-0560">Oxidoreductase</keyword>
<accession>A0AAD7XN05</accession>
<dbReference type="Pfam" id="PF14226">
    <property type="entry name" value="DIOX_N"/>
    <property type="match status" value="1"/>
</dbReference>
<dbReference type="GO" id="GO:0016491">
    <property type="term" value="F:oxidoreductase activity"/>
    <property type="evidence" value="ECO:0007669"/>
    <property type="project" value="UniProtKB-KW"/>
</dbReference>
<dbReference type="InterPro" id="IPR050231">
    <property type="entry name" value="Iron_ascorbate_oxido_reductase"/>
</dbReference>
<dbReference type="InterPro" id="IPR005123">
    <property type="entry name" value="Oxoglu/Fe-dep_dioxygenase_dom"/>
</dbReference>
<dbReference type="PRINTS" id="PR00682">
    <property type="entry name" value="IPNSYNTHASE"/>
</dbReference>
<evidence type="ECO:0000256" key="1">
    <source>
        <dbReference type="RuleBase" id="RU003682"/>
    </source>
</evidence>
<evidence type="ECO:0000259" key="2">
    <source>
        <dbReference type="PROSITE" id="PS51471"/>
    </source>
</evidence>
<dbReference type="InterPro" id="IPR027443">
    <property type="entry name" value="IPNS-like_sf"/>
</dbReference>
<proteinExistence type="inferred from homology"/>
<name>A0AAD7XN05_9STRA</name>
<evidence type="ECO:0000313" key="3">
    <source>
        <dbReference type="EMBL" id="KAJ8604977.1"/>
    </source>
</evidence>
<sequence length="293" mass="32471">MESLAREIGAACRNVGFLYLVNHGVATATIEAALSAMREFFAQPVEAKRRVAMKKSASGIRGYFGLGEEDLDDKIDGVGTPTKGDWKEGFDCGCDVEALEKQSPLVDDNQWPSPEFRDPVMAYQRAVLGVAARLMTAFAIALDVPAEFFVDRTKRPLATLRLLHYPPSVGLGSGAHTDYGCCTILYQDGVGGLEVKLGDDWVPVPPARDAFVVNIGDMMHRWTNGRFASTLHRVRANPTSHRYSLPLFFNPDIGVRVECLPTCCDEDHPPRYESALAEDLLLQRYRATFRHIH</sequence>
<dbReference type="EMBL" id="JAQMWT010000319">
    <property type="protein sequence ID" value="KAJ8604977.1"/>
    <property type="molecule type" value="Genomic_DNA"/>
</dbReference>
<dbReference type="GO" id="GO:0046872">
    <property type="term" value="F:metal ion binding"/>
    <property type="evidence" value="ECO:0007669"/>
    <property type="project" value="UniProtKB-KW"/>
</dbReference>
<dbReference type="Pfam" id="PF03171">
    <property type="entry name" value="2OG-FeII_Oxy"/>
    <property type="match status" value="1"/>
</dbReference>
<comment type="similarity">
    <text evidence="1">Belongs to the iron/ascorbate-dependent oxidoreductase family.</text>
</comment>
<keyword evidence="1" id="KW-0408">Iron</keyword>
<comment type="caution">
    <text evidence="3">The sequence shown here is derived from an EMBL/GenBank/DDBJ whole genome shotgun (WGS) entry which is preliminary data.</text>
</comment>
<feature type="domain" description="Fe2OG dioxygenase" evidence="2">
    <location>
        <begin position="156"/>
        <end position="251"/>
    </location>
</feature>
<keyword evidence="4" id="KW-1185">Reference proteome</keyword>
<dbReference type="InterPro" id="IPR026992">
    <property type="entry name" value="DIOX_N"/>
</dbReference>
<dbReference type="AlphaFoldDB" id="A0AAD7XN05"/>